<reference evidence="12" key="1">
    <citation type="journal article" date="2013" name="Science">
        <title>The Amborella genome and the evolution of flowering plants.</title>
        <authorList>
            <consortium name="Amborella Genome Project"/>
        </authorList>
    </citation>
    <scope>NUCLEOTIDE SEQUENCE [LARGE SCALE GENOMIC DNA]</scope>
</reference>
<dbReference type="KEGG" id="atr:18445210"/>
<dbReference type="GO" id="GO:0007018">
    <property type="term" value="P:microtubule-based movement"/>
    <property type="evidence" value="ECO:0000318"/>
    <property type="project" value="GO_Central"/>
</dbReference>
<dbReference type="OMA" id="DVCETIC"/>
<dbReference type="STRING" id="13333.U5D3Q6"/>
<dbReference type="GO" id="GO:0003777">
    <property type="term" value="F:microtubule motor activity"/>
    <property type="evidence" value="ECO:0000318"/>
    <property type="project" value="GO_Central"/>
</dbReference>
<dbReference type="GO" id="GO:0005874">
    <property type="term" value="C:microtubule"/>
    <property type="evidence" value="ECO:0000318"/>
    <property type="project" value="GO_Central"/>
</dbReference>
<evidence type="ECO:0000256" key="4">
    <source>
        <dbReference type="ARBA" id="ARBA00022840"/>
    </source>
</evidence>
<dbReference type="GO" id="GO:0005871">
    <property type="term" value="C:kinesin complex"/>
    <property type="evidence" value="ECO:0000318"/>
    <property type="project" value="GO_Central"/>
</dbReference>
<dbReference type="SMART" id="SM00129">
    <property type="entry name" value="KISc"/>
    <property type="match status" value="1"/>
</dbReference>
<dbReference type="InterPro" id="IPR001752">
    <property type="entry name" value="Kinesin_motor_dom"/>
</dbReference>
<dbReference type="EMBL" id="KI392405">
    <property type="protein sequence ID" value="ERN16880.1"/>
    <property type="molecule type" value="Genomic_DNA"/>
</dbReference>
<feature type="compositionally biased region" description="Polar residues" evidence="9">
    <location>
        <begin position="606"/>
        <end position="618"/>
    </location>
</feature>
<dbReference type="PRINTS" id="PR00380">
    <property type="entry name" value="KINESINHEAVY"/>
</dbReference>
<evidence type="ECO:0000313" key="11">
    <source>
        <dbReference type="EMBL" id="ERN16880.1"/>
    </source>
</evidence>
<keyword evidence="5 8" id="KW-0175">Coiled coil</keyword>
<organism evidence="11 12">
    <name type="scientific">Amborella trichopoda</name>
    <dbReference type="NCBI Taxonomy" id="13333"/>
    <lineage>
        <taxon>Eukaryota</taxon>
        <taxon>Viridiplantae</taxon>
        <taxon>Streptophyta</taxon>
        <taxon>Embryophyta</taxon>
        <taxon>Tracheophyta</taxon>
        <taxon>Spermatophyta</taxon>
        <taxon>Magnoliopsida</taxon>
        <taxon>Amborellales</taxon>
        <taxon>Amborellaceae</taxon>
        <taxon>Amborella</taxon>
    </lineage>
</organism>
<feature type="binding site" evidence="7">
    <location>
        <begin position="190"/>
        <end position="197"/>
    </location>
    <ligand>
        <name>ATP</name>
        <dbReference type="ChEBI" id="CHEBI:30616"/>
    </ligand>
</feature>
<gene>
    <name evidence="11" type="ORF">AMTR_s00057p00157250</name>
</gene>
<dbReference type="GO" id="GO:0051225">
    <property type="term" value="P:spindle assembly"/>
    <property type="evidence" value="ECO:0000318"/>
    <property type="project" value="GO_Central"/>
</dbReference>
<dbReference type="FunFam" id="3.40.850.10:FF:000074">
    <property type="entry name" value="p-loop containing nucleoside triphosphate hydrolase superfamily protein"/>
    <property type="match status" value="1"/>
</dbReference>
<dbReference type="AlphaFoldDB" id="U5D3Q6"/>
<dbReference type="InterPro" id="IPR027640">
    <property type="entry name" value="Kinesin-like_fam"/>
</dbReference>
<dbReference type="OrthoDB" id="3176171at2759"/>
<feature type="coiled-coil region" evidence="8">
    <location>
        <begin position="448"/>
        <end position="489"/>
    </location>
</feature>
<dbReference type="PANTHER" id="PTHR47972:SF9">
    <property type="entry name" value="KINESIN-LIKE PROTEIN KIN-14U"/>
    <property type="match status" value="1"/>
</dbReference>
<dbReference type="Proteomes" id="UP000017836">
    <property type="component" value="Unassembled WGS sequence"/>
</dbReference>
<dbReference type="PROSITE" id="PS50067">
    <property type="entry name" value="KINESIN_MOTOR_2"/>
    <property type="match status" value="1"/>
</dbReference>
<keyword evidence="3 7" id="KW-0547">Nucleotide-binding</keyword>
<keyword evidence="12" id="KW-1185">Reference proteome</keyword>
<dbReference type="Gramene" id="ERN16880">
    <property type="protein sequence ID" value="ERN16880"/>
    <property type="gene ID" value="AMTR_s00057p00157250"/>
</dbReference>
<protein>
    <recommendedName>
        <fullName evidence="10">Kinesin motor domain-containing protein</fullName>
    </recommendedName>
</protein>
<feature type="region of interest" description="Disordered" evidence="9">
    <location>
        <begin position="547"/>
        <end position="618"/>
    </location>
</feature>
<dbReference type="GO" id="GO:0005524">
    <property type="term" value="F:ATP binding"/>
    <property type="evidence" value="ECO:0007669"/>
    <property type="project" value="UniProtKB-UniRule"/>
</dbReference>
<dbReference type="PANTHER" id="PTHR47972">
    <property type="entry name" value="KINESIN-LIKE PROTEIN KLP-3"/>
    <property type="match status" value="1"/>
</dbReference>
<evidence type="ECO:0000256" key="9">
    <source>
        <dbReference type="SAM" id="MobiDB-lite"/>
    </source>
</evidence>
<name>U5D3Q6_AMBTC</name>
<dbReference type="Gene3D" id="3.40.850.10">
    <property type="entry name" value="Kinesin motor domain"/>
    <property type="match status" value="1"/>
</dbReference>
<dbReference type="SUPFAM" id="SSF52540">
    <property type="entry name" value="P-loop containing nucleoside triphosphate hydrolases"/>
    <property type="match status" value="1"/>
</dbReference>
<sequence>MFLSIEEAFEQICEPLQRLGDFVVIDSSFDESKSDLNVPLVETLSPGVDSPSSPTSPSLYTDVNLVPEHEKKEFELAICTLEGELVELRSKQSSLEEKRREALNKLLDIKGSIRVFCRIRPFLSHERKKSFGPIVSGSEKVLIGSTGNRKEYILDRVFTQDASQDLVFMEVEPILRSALDGHNVCIFAYGQTGTGKTFTMEGTAECPGIVPQALELLFHQASLDESISFSFGLSMLEVYMGNLRDLLAQKTPRKRWESLSRSVLNIQTDADGSVEIERLHEVTVTDFAQANKLYNLGRRARSTSWTNVNELSSRSHCLTRISIGRTGSREGGKMATSKLWMVDLGGSERLLKTQATGQTLDEGKSINLSLSALGDVICALKRKRNHIPYRNSKLTQILRDSVGDRSKALMLVHLSPREDDIGESICSLSFAKRARGIESSKEIPEELKKQKEKRITELEEAMRDAEGECRRVRNQIQLVENQVREKKRLYALAYGLHEDLKSYQGNRQENQREMVETPTTLEKSITANGSLSLPRFMAPTVCSRQRLKTDSSIRTSSELAPRKHEKTHLSKDLNISFENDMRNSNTKPLRLSAKKPGSEDSGFVFSPTSTKPLSIPQNKRVSVSFSKQTINKASLLQHRRRFSDSEIGKRFKVPVN</sequence>
<dbReference type="HOGENOM" id="CLU_448627_0_0_1"/>
<evidence type="ECO:0000256" key="2">
    <source>
        <dbReference type="ARBA" id="ARBA00022701"/>
    </source>
</evidence>
<dbReference type="GO" id="GO:0005737">
    <property type="term" value="C:cytoplasm"/>
    <property type="evidence" value="ECO:0000318"/>
    <property type="project" value="GO_Central"/>
</dbReference>
<feature type="domain" description="Kinesin motor" evidence="10">
    <location>
        <begin position="112"/>
        <end position="437"/>
    </location>
</feature>
<evidence type="ECO:0000259" key="10">
    <source>
        <dbReference type="PROSITE" id="PS50067"/>
    </source>
</evidence>
<dbReference type="eggNOG" id="KOG0239">
    <property type="taxonomic scope" value="Eukaryota"/>
</dbReference>
<keyword evidence="6 7" id="KW-0505">Motor protein</keyword>
<keyword evidence="2" id="KW-0493">Microtubule</keyword>
<evidence type="ECO:0000256" key="7">
    <source>
        <dbReference type="PROSITE-ProRule" id="PRU00283"/>
    </source>
</evidence>
<proteinExistence type="inferred from homology"/>
<evidence type="ECO:0000256" key="1">
    <source>
        <dbReference type="ARBA" id="ARBA00010899"/>
    </source>
</evidence>
<dbReference type="InterPro" id="IPR036961">
    <property type="entry name" value="Kinesin_motor_dom_sf"/>
</dbReference>
<dbReference type="Pfam" id="PF00225">
    <property type="entry name" value="Kinesin"/>
    <property type="match status" value="1"/>
</dbReference>
<dbReference type="GO" id="GO:0016887">
    <property type="term" value="F:ATP hydrolysis activity"/>
    <property type="evidence" value="ECO:0000318"/>
    <property type="project" value="GO_Central"/>
</dbReference>
<evidence type="ECO:0000256" key="8">
    <source>
        <dbReference type="SAM" id="Coils"/>
    </source>
</evidence>
<evidence type="ECO:0000256" key="6">
    <source>
        <dbReference type="ARBA" id="ARBA00023175"/>
    </source>
</evidence>
<keyword evidence="4 7" id="KW-0067">ATP-binding</keyword>
<evidence type="ECO:0000256" key="3">
    <source>
        <dbReference type="ARBA" id="ARBA00022741"/>
    </source>
</evidence>
<evidence type="ECO:0000256" key="5">
    <source>
        <dbReference type="ARBA" id="ARBA00023054"/>
    </source>
</evidence>
<evidence type="ECO:0000313" key="12">
    <source>
        <dbReference type="Proteomes" id="UP000017836"/>
    </source>
</evidence>
<accession>U5D3Q6</accession>
<dbReference type="InterPro" id="IPR027417">
    <property type="entry name" value="P-loop_NTPase"/>
</dbReference>
<dbReference type="GO" id="GO:0008017">
    <property type="term" value="F:microtubule binding"/>
    <property type="evidence" value="ECO:0000318"/>
    <property type="project" value="GO_Central"/>
</dbReference>
<comment type="similarity">
    <text evidence="1">Belongs to the TRAFAC class myosin-kinesin ATPase superfamily. Kinesin family. KIN-14 subfamily.</text>
</comment>